<evidence type="ECO:0000313" key="3">
    <source>
        <dbReference type="EMBL" id="CUX82790.1"/>
    </source>
</evidence>
<dbReference type="InterPro" id="IPR036249">
    <property type="entry name" value="Thioredoxin-like_sf"/>
</dbReference>
<dbReference type="Proteomes" id="UP000182045">
    <property type="component" value="Unassembled WGS sequence"/>
</dbReference>
<evidence type="ECO:0000313" key="6">
    <source>
        <dbReference type="Proteomes" id="UP000182045"/>
    </source>
</evidence>
<organism evidence="4 5">
    <name type="scientific">Roseibaca calidilacus</name>
    <dbReference type="NCBI Taxonomy" id="1666912"/>
    <lineage>
        <taxon>Bacteria</taxon>
        <taxon>Pseudomonadati</taxon>
        <taxon>Pseudomonadota</taxon>
        <taxon>Alphaproteobacteria</taxon>
        <taxon>Rhodobacterales</taxon>
        <taxon>Paracoccaceae</taxon>
        <taxon>Roseinatronobacter</taxon>
    </lineage>
</organism>
<evidence type="ECO:0000256" key="1">
    <source>
        <dbReference type="SAM" id="SignalP"/>
    </source>
</evidence>
<dbReference type="InterPro" id="IPR041737">
    <property type="entry name" value="SoxW"/>
</dbReference>
<dbReference type="STRING" id="1666912.Ga0058931_2586"/>
<evidence type="ECO:0000313" key="4">
    <source>
        <dbReference type="EMBL" id="KPP91630.1"/>
    </source>
</evidence>
<dbReference type="OrthoDB" id="9811036at2"/>
<reference evidence="3 6" key="2">
    <citation type="submission" date="2016-01" db="EMBL/GenBank/DDBJ databases">
        <authorList>
            <person name="Varghese N."/>
        </authorList>
    </citation>
    <scope>NUCLEOTIDE SEQUENCE [LARGE SCALE GENOMIC DNA]</scope>
    <source>
        <strain evidence="3 6">HL-91</strain>
    </source>
</reference>
<feature type="signal peptide" evidence="1">
    <location>
        <begin position="1"/>
        <end position="20"/>
    </location>
</feature>
<dbReference type="RefSeq" id="WP_072246682.1">
    <property type="nucleotide sequence ID" value="NZ_FBYC01000004.1"/>
</dbReference>
<dbReference type="Gene3D" id="3.40.30.10">
    <property type="entry name" value="Glutaredoxin"/>
    <property type="match status" value="1"/>
</dbReference>
<dbReference type="EMBL" id="LJSG01000013">
    <property type="protein sequence ID" value="KPP91630.1"/>
    <property type="molecule type" value="Genomic_DNA"/>
</dbReference>
<feature type="chain" id="PRO_5030013222" evidence="1">
    <location>
        <begin position="21"/>
        <end position="189"/>
    </location>
</feature>
<dbReference type="Pfam" id="PF13098">
    <property type="entry name" value="Thioredoxin_2"/>
    <property type="match status" value="1"/>
</dbReference>
<name>A0A0P7W4Q2_9RHOB</name>
<gene>
    <name evidence="4" type="primary">soxW</name>
    <name evidence="3" type="ORF">Ga0058931_2586</name>
    <name evidence="4" type="ORF">HLUCCA05_00540</name>
</gene>
<dbReference type="EMBL" id="FBYC01000004">
    <property type="protein sequence ID" value="CUX82790.1"/>
    <property type="molecule type" value="Genomic_DNA"/>
</dbReference>
<protein>
    <submittedName>
        <fullName evidence="4">Thioredoxin SoxW</fullName>
    </submittedName>
    <submittedName>
        <fullName evidence="3">Thioredoxin-related protein</fullName>
    </submittedName>
</protein>
<feature type="domain" description="Thioredoxin-like fold" evidence="2">
    <location>
        <begin position="49"/>
        <end position="132"/>
    </location>
</feature>
<dbReference type="InterPro" id="IPR012336">
    <property type="entry name" value="Thioredoxin-like_fold"/>
</dbReference>
<reference evidence="4 5" key="1">
    <citation type="submission" date="2015-09" db="EMBL/GenBank/DDBJ databases">
        <title>Identification and resolution of microdiversity through metagenomic sequencing of parallel consortia.</title>
        <authorList>
            <person name="Nelson W.C."/>
            <person name="Romine M.F."/>
            <person name="Lindemann S.R."/>
        </authorList>
    </citation>
    <scope>NUCLEOTIDE SEQUENCE [LARGE SCALE GENOMIC DNA]</scope>
    <source>
        <strain evidence="4">HL-91</strain>
    </source>
</reference>
<evidence type="ECO:0000313" key="5">
    <source>
        <dbReference type="Proteomes" id="UP000050413"/>
    </source>
</evidence>
<dbReference type="CDD" id="cd02951">
    <property type="entry name" value="SoxW"/>
    <property type="match status" value="1"/>
</dbReference>
<dbReference type="AlphaFoldDB" id="A0A0P7W4Q2"/>
<dbReference type="PATRIC" id="fig|1666912.4.peg.1251"/>
<keyword evidence="1" id="KW-0732">Signal</keyword>
<accession>A0A0P7W4Q2</accession>
<comment type="caution">
    <text evidence="4">The sequence shown here is derived from an EMBL/GenBank/DDBJ whole genome shotgun (WGS) entry which is preliminary data.</text>
</comment>
<sequence>MLRLAYALLASLMLAGPATAVPIGEDGLHKPEWFVETFRDLRDDLADANAEGKRLLLMFEQRGCIYCTRMHEEVYVDPEIERLLSEDFYVIQMNLFGNLEVTDFDGTIMEERDMARHWGVVFTPTLIFAPEELPESGGLRESAAVVMPGAFERGSTRLMLEWVLEKGYEGDEHFQKYVARRLEEMRAAQ</sequence>
<keyword evidence="6" id="KW-1185">Reference proteome</keyword>
<dbReference type="SUPFAM" id="SSF52833">
    <property type="entry name" value="Thioredoxin-like"/>
    <property type="match status" value="1"/>
</dbReference>
<evidence type="ECO:0000259" key="2">
    <source>
        <dbReference type="Pfam" id="PF13098"/>
    </source>
</evidence>
<proteinExistence type="predicted"/>
<dbReference type="Proteomes" id="UP000050413">
    <property type="component" value="Unassembled WGS sequence"/>
</dbReference>